<keyword evidence="3" id="KW-0687">Ribonucleoprotein</keyword>
<dbReference type="GO" id="GO:0003735">
    <property type="term" value="F:structural constituent of ribosome"/>
    <property type="evidence" value="ECO:0007669"/>
    <property type="project" value="TreeGrafter"/>
</dbReference>
<organism evidence="4">
    <name type="scientific">Pleurosigma intermedium</name>
    <dbReference type="NCBI Taxonomy" id="197753"/>
    <lineage>
        <taxon>Eukaryota</taxon>
        <taxon>Sar</taxon>
        <taxon>Stramenopiles</taxon>
        <taxon>Ochrophyta</taxon>
        <taxon>Bacillariophyta</taxon>
        <taxon>Bacillariophyceae</taxon>
        <taxon>Bacillariophycidae</taxon>
        <taxon>Naviculales</taxon>
        <taxon>Pleurosigmataceae</taxon>
        <taxon>Pleurosigma</taxon>
    </lineage>
</organism>
<dbReference type="AlphaFoldDB" id="A0A8F9R468"/>
<name>A0A8F9R468_9STRA</name>
<evidence type="ECO:0000256" key="3">
    <source>
        <dbReference type="ARBA" id="ARBA00023274"/>
    </source>
</evidence>
<dbReference type="InterPro" id="IPR036419">
    <property type="entry name" value="Ribosomal_S3_C_sf"/>
</dbReference>
<dbReference type="Gene3D" id="3.30.1140.32">
    <property type="entry name" value="Ribosomal protein S3, C-terminal domain"/>
    <property type="match status" value="1"/>
</dbReference>
<dbReference type="EMBL" id="MW861541">
    <property type="protein sequence ID" value="QYJ09267.1"/>
    <property type="molecule type" value="Genomic_DNA"/>
</dbReference>
<proteinExistence type="inferred from homology"/>
<dbReference type="PANTHER" id="PTHR11760">
    <property type="entry name" value="30S/40S RIBOSOMAL PROTEIN S3"/>
    <property type="match status" value="1"/>
</dbReference>
<evidence type="ECO:0000256" key="2">
    <source>
        <dbReference type="ARBA" id="ARBA00022980"/>
    </source>
</evidence>
<dbReference type="InterPro" id="IPR057258">
    <property type="entry name" value="Ribosomal_uS3"/>
</dbReference>
<evidence type="ECO:0000256" key="1">
    <source>
        <dbReference type="ARBA" id="ARBA00010761"/>
    </source>
</evidence>
<geneLocation type="mitochondrion" evidence="4"/>
<protein>
    <submittedName>
        <fullName evidence="4">Ribosomal protein S3</fullName>
    </submittedName>
</protein>
<comment type="similarity">
    <text evidence="1">Belongs to the universal ribosomal protein uS3 family.</text>
</comment>
<sequence>MGQKTNTRNIFQIGKNNNKYIWDSKYFEKKKNESNIFIYQNIEIKKFIKKILKDNGLILHKYRISFLESNIKIFVSYLKLPKSQTIINQINSDNKLRLIKNRSNKKNCNKDIKAYLDTKKYINNKKNIFNNKIDVNSYNKENFKNQSLKICLLNNLLINKQKHIQDKEITVKNNINLLINYILTEETKKRVKKKYSNITRETNLEKINKIVGKLLIENKKIKKRVKILQYYKYYMKIKNNKIMKNIKINNFLEKIIESISIFTQNKFNITLNLQQVNNNLTFKLTSYQLQHFKKAVIQLRQFNKSKFFKEGINIIFLSLIKKDSSQLLANFIANQLKLVKRHGFFLKFLKKALSLMLVSKLSKTTGIKIVIKGRFNGKRRSSKKIITINKNMPLMTLKSNIDSAQSTAYGSNGTFGIKLWMNEKII</sequence>
<accession>A0A8F9R468</accession>
<dbReference type="GO" id="GO:0022627">
    <property type="term" value="C:cytosolic small ribosomal subunit"/>
    <property type="evidence" value="ECO:0007669"/>
    <property type="project" value="TreeGrafter"/>
</dbReference>
<keyword evidence="2 4" id="KW-0689">Ribosomal protein</keyword>
<dbReference type="PANTHER" id="PTHR11760:SF19">
    <property type="entry name" value="SMALL RIBOSOMAL SUBUNIT PROTEIN US3C"/>
    <property type="match status" value="1"/>
</dbReference>
<evidence type="ECO:0000313" key="4">
    <source>
        <dbReference type="EMBL" id="QYJ09267.1"/>
    </source>
</evidence>
<keyword evidence="4" id="KW-0496">Mitochondrion</keyword>
<dbReference type="SUPFAM" id="SSF54821">
    <property type="entry name" value="Ribosomal protein S3 C-terminal domain"/>
    <property type="match status" value="1"/>
</dbReference>
<reference evidence="4" key="1">
    <citation type="submission" date="2021-04" db="EMBL/GenBank/DDBJ databases">
        <authorList>
            <person name="Wang Y."/>
            <person name="Liu G."/>
        </authorList>
    </citation>
    <scope>NUCLEOTIDE SEQUENCE</scope>
    <source>
        <strain evidence="4">Qingdao in China</strain>
    </source>
</reference>
<gene>
    <name evidence="4" type="primary">rps3</name>
</gene>